<reference evidence="2" key="1">
    <citation type="submission" date="2020-04" db="EMBL/GenBank/DDBJ databases">
        <authorList>
            <person name="Zhang T."/>
        </authorList>
    </citation>
    <scope>NUCLEOTIDE SEQUENCE</scope>
    <source>
        <strain evidence="2">HKST-UBA11</strain>
    </source>
</reference>
<dbReference type="GO" id="GO:0003677">
    <property type="term" value="F:DNA binding"/>
    <property type="evidence" value="ECO:0007669"/>
    <property type="project" value="InterPro"/>
</dbReference>
<dbReference type="Proteomes" id="UP000754563">
    <property type="component" value="Unassembled WGS sequence"/>
</dbReference>
<dbReference type="InterPro" id="IPR001387">
    <property type="entry name" value="Cro/C1-type_HTH"/>
</dbReference>
<feature type="non-terminal residue" evidence="2">
    <location>
        <position position="1"/>
    </location>
</feature>
<dbReference type="PROSITE" id="PS50943">
    <property type="entry name" value="HTH_CROC1"/>
    <property type="match status" value="1"/>
</dbReference>
<sequence length="42" mass="4513">SQKSGIPRPTISKIESGKRNVTIDTLTALAAAMGKRIELNFV</sequence>
<reference evidence="2" key="2">
    <citation type="journal article" date="2021" name="Microbiome">
        <title>Successional dynamics and alternative stable states in a saline activated sludge microbial community over 9 years.</title>
        <authorList>
            <person name="Wang Y."/>
            <person name="Ye J."/>
            <person name="Ju F."/>
            <person name="Liu L."/>
            <person name="Boyd J.A."/>
            <person name="Deng Y."/>
            <person name="Parks D.H."/>
            <person name="Jiang X."/>
            <person name="Yin X."/>
            <person name="Woodcroft B.J."/>
            <person name="Tyson G.W."/>
            <person name="Hugenholtz P."/>
            <person name="Polz M.F."/>
            <person name="Zhang T."/>
        </authorList>
    </citation>
    <scope>NUCLEOTIDE SEQUENCE</scope>
    <source>
        <strain evidence="2">HKST-UBA11</strain>
    </source>
</reference>
<gene>
    <name evidence="2" type="ORF">KC717_06145</name>
</gene>
<protein>
    <submittedName>
        <fullName evidence="2">Helix-turn-helix transcriptional regulator</fullName>
    </submittedName>
</protein>
<evidence type="ECO:0000259" key="1">
    <source>
        <dbReference type="PROSITE" id="PS50943"/>
    </source>
</evidence>
<feature type="domain" description="HTH cro/C1-type" evidence="1">
    <location>
        <begin position="3"/>
        <end position="40"/>
    </location>
</feature>
<comment type="caution">
    <text evidence="2">The sequence shown here is derived from an EMBL/GenBank/DDBJ whole genome shotgun (WGS) entry which is preliminary data.</text>
</comment>
<dbReference type="AlphaFoldDB" id="A0A955RKT2"/>
<evidence type="ECO:0000313" key="3">
    <source>
        <dbReference type="Proteomes" id="UP000754563"/>
    </source>
</evidence>
<dbReference type="CDD" id="cd00093">
    <property type="entry name" value="HTH_XRE"/>
    <property type="match status" value="1"/>
</dbReference>
<dbReference type="EMBL" id="JAGQLH010000096">
    <property type="protein sequence ID" value="MCA9386199.1"/>
    <property type="molecule type" value="Genomic_DNA"/>
</dbReference>
<dbReference type="Pfam" id="PF01381">
    <property type="entry name" value="HTH_3"/>
    <property type="match status" value="1"/>
</dbReference>
<dbReference type="Gene3D" id="1.10.260.40">
    <property type="entry name" value="lambda repressor-like DNA-binding domains"/>
    <property type="match status" value="1"/>
</dbReference>
<accession>A0A955RKT2</accession>
<name>A0A955RKT2_9BACT</name>
<organism evidence="2 3">
    <name type="scientific">Candidatus Dojkabacteria bacterium</name>
    <dbReference type="NCBI Taxonomy" id="2099670"/>
    <lineage>
        <taxon>Bacteria</taxon>
        <taxon>Candidatus Dojkabacteria</taxon>
    </lineage>
</organism>
<dbReference type="SUPFAM" id="SSF47413">
    <property type="entry name" value="lambda repressor-like DNA-binding domains"/>
    <property type="match status" value="1"/>
</dbReference>
<proteinExistence type="predicted"/>
<dbReference type="InterPro" id="IPR010982">
    <property type="entry name" value="Lambda_DNA-bd_dom_sf"/>
</dbReference>
<evidence type="ECO:0000313" key="2">
    <source>
        <dbReference type="EMBL" id="MCA9386199.1"/>
    </source>
</evidence>